<proteinExistence type="predicted"/>
<dbReference type="InterPro" id="IPR047057">
    <property type="entry name" value="MerR_fam"/>
</dbReference>
<dbReference type="NCBIfam" id="TIGR02044">
    <property type="entry name" value="CueR"/>
    <property type="match status" value="1"/>
</dbReference>
<keyword evidence="3" id="KW-0805">Transcription regulation</keyword>
<organism evidence="7 8">
    <name type="scientific">Oceanisphaera arctica</name>
    <dbReference type="NCBI Taxonomy" id="641510"/>
    <lineage>
        <taxon>Bacteria</taxon>
        <taxon>Pseudomonadati</taxon>
        <taxon>Pseudomonadota</taxon>
        <taxon>Gammaproteobacteria</taxon>
        <taxon>Aeromonadales</taxon>
        <taxon>Aeromonadaceae</taxon>
        <taxon>Oceanisphaera</taxon>
    </lineage>
</organism>
<dbReference type="PANTHER" id="PTHR30204">
    <property type="entry name" value="REDOX-CYCLING DRUG-SENSING TRANSCRIPTIONAL ACTIVATOR SOXR"/>
    <property type="match status" value="1"/>
</dbReference>
<dbReference type="PRINTS" id="PR00040">
    <property type="entry name" value="HTHMERR"/>
</dbReference>
<dbReference type="GO" id="GO:0005507">
    <property type="term" value="F:copper ion binding"/>
    <property type="evidence" value="ECO:0007669"/>
    <property type="project" value="InterPro"/>
</dbReference>
<dbReference type="InterPro" id="IPR000551">
    <property type="entry name" value="MerR-type_HTH_dom"/>
</dbReference>
<protein>
    <submittedName>
        <fullName evidence="7">Cu(I)-responsive transcriptional regulator</fullName>
    </submittedName>
</protein>
<dbReference type="GO" id="GO:0003700">
    <property type="term" value="F:DNA-binding transcription factor activity"/>
    <property type="evidence" value="ECO:0007669"/>
    <property type="project" value="InterPro"/>
</dbReference>
<name>A0A2P5TQA2_9GAMM</name>
<dbReference type="Proteomes" id="UP000242231">
    <property type="component" value="Unassembled WGS sequence"/>
</dbReference>
<dbReference type="Pfam" id="PF00376">
    <property type="entry name" value="MerR"/>
    <property type="match status" value="1"/>
</dbReference>
<keyword evidence="2" id="KW-0963">Cytoplasm</keyword>
<dbReference type="InterPro" id="IPR015358">
    <property type="entry name" value="Tscrpt_reg_MerR_DNA-bd"/>
</dbReference>
<dbReference type="GO" id="GO:0003677">
    <property type="term" value="F:DNA binding"/>
    <property type="evidence" value="ECO:0007669"/>
    <property type="project" value="UniProtKB-KW"/>
</dbReference>
<gene>
    <name evidence="7" type="ORF">UN63_03410</name>
</gene>
<keyword evidence="8" id="KW-1185">Reference proteome</keyword>
<evidence type="ECO:0000313" key="7">
    <source>
        <dbReference type="EMBL" id="PPL17911.1"/>
    </source>
</evidence>
<comment type="caution">
    <text evidence="7">The sequence shown here is derived from an EMBL/GenBank/DDBJ whole genome shotgun (WGS) entry which is preliminary data.</text>
</comment>
<comment type="subcellular location">
    <subcellularLocation>
        <location evidence="1">Cytoplasm</location>
    </subcellularLocation>
</comment>
<keyword evidence="5" id="KW-0804">Transcription</keyword>
<evidence type="ECO:0000256" key="3">
    <source>
        <dbReference type="ARBA" id="ARBA00023015"/>
    </source>
</evidence>
<reference evidence="8" key="1">
    <citation type="submission" date="2016-11" db="EMBL/GenBank/DDBJ databases">
        <authorList>
            <person name="Sisinthy S."/>
            <person name="Ara S."/>
            <person name="Gundlapally S.R."/>
        </authorList>
    </citation>
    <scope>NUCLEOTIDE SEQUENCE [LARGE SCALE GENOMIC DNA]</scope>
    <source>
        <strain evidence="8">V1-41</strain>
    </source>
</reference>
<dbReference type="PANTHER" id="PTHR30204:SF94">
    <property type="entry name" value="HEAVY METAL-DEPENDENT TRANSCRIPTIONAL REGULATOR HI_0293-RELATED"/>
    <property type="match status" value="1"/>
</dbReference>
<evidence type="ECO:0000256" key="2">
    <source>
        <dbReference type="ARBA" id="ARBA00022490"/>
    </source>
</evidence>
<evidence type="ECO:0000256" key="4">
    <source>
        <dbReference type="ARBA" id="ARBA00023125"/>
    </source>
</evidence>
<dbReference type="InterPro" id="IPR011789">
    <property type="entry name" value="CueR"/>
</dbReference>
<dbReference type="PROSITE" id="PS50937">
    <property type="entry name" value="HTH_MERR_2"/>
    <property type="match status" value="1"/>
</dbReference>
<sequence length="140" mass="15830">MNIGEAANKAGVSAKMIRHYEQIKLLLPARRTAAGYRQYDEHNIEQLRFIRQARLLGFSIRQIEELLSLWQNPQRSSRAVKKVAQQHLQDVEHKMRELAAMQAMLQRMITACPGDEGSACAILEQLSSPESAFSGEPAKK</sequence>
<dbReference type="SUPFAM" id="SSF46955">
    <property type="entry name" value="Putative DNA-binding domain"/>
    <property type="match status" value="1"/>
</dbReference>
<accession>A0A2P5TQA2</accession>
<dbReference type="GO" id="GO:0045893">
    <property type="term" value="P:positive regulation of DNA-templated transcription"/>
    <property type="evidence" value="ECO:0007669"/>
    <property type="project" value="InterPro"/>
</dbReference>
<feature type="domain" description="HTH merR-type" evidence="6">
    <location>
        <begin position="1"/>
        <end position="69"/>
    </location>
</feature>
<evidence type="ECO:0000259" key="6">
    <source>
        <dbReference type="PROSITE" id="PS50937"/>
    </source>
</evidence>
<evidence type="ECO:0000313" key="8">
    <source>
        <dbReference type="Proteomes" id="UP000242231"/>
    </source>
</evidence>
<dbReference type="Gene3D" id="1.10.1660.10">
    <property type="match status" value="1"/>
</dbReference>
<dbReference type="SMART" id="SM00422">
    <property type="entry name" value="HTH_MERR"/>
    <property type="match status" value="1"/>
</dbReference>
<evidence type="ECO:0000256" key="1">
    <source>
        <dbReference type="ARBA" id="ARBA00004496"/>
    </source>
</evidence>
<keyword evidence="4" id="KW-0238">DNA-binding</keyword>
<dbReference type="EMBL" id="MPZM01000004">
    <property type="protein sequence ID" value="PPL17911.1"/>
    <property type="molecule type" value="Genomic_DNA"/>
</dbReference>
<dbReference type="RefSeq" id="WP_104485379.1">
    <property type="nucleotide sequence ID" value="NZ_BMYB01000018.1"/>
</dbReference>
<dbReference type="Pfam" id="PF09278">
    <property type="entry name" value="MerR-DNA-bind"/>
    <property type="match status" value="1"/>
</dbReference>
<dbReference type="InterPro" id="IPR009061">
    <property type="entry name" value="DNA-bd_dom_put_sf"/>
</dbReference>
<evidence type="ECO:0000256" key="5">
    <source>
        <dbReference type="ARBA" id="ARBA00023163"/>
    </source>
</evidence>
<dbReference type="OrthoDB" id="9808480at2"/>
<dbReference type="AlphaFoldDB" id="A0A2P5TQA2"/>
<dbReference type="GO" id="GO:0005737">
    <property type="term" value="C:cytoplasm"/>
    <property type="evidence" value="ECO:0007669"/>
    <property type="project" value="UniProtKB-SubCell"/>
</dbReference>